<dbReference type="REBASE" id="438417">
    <property type="entry name" value="Smu170McrBCP"/>
</dbReference>
<protein>
    <submittedName>
        <fullName evidence="2">AAA family ATPase</fullName>
    </submittedName>
</protein>
<dbReference type="InterPro" id="IPR052934">
    <property type="entry name" value="Methyl-DNA_Rec/Restrict_Enz"/>
</dbReference>
<accession>A0A7G5EB35</accession>
<dbReference type="Proteomes" id="UP000515450">
    <property type="component" value="Chromosome"/>
</dbReference>
<dbReference type="SUPFAM" id="SSF52540">
    <property type="entry name" value="P-loop containing nucleoside triphosphate hydrolases"/>
    <property type="match status" value="1"/>
</dbReference>
<evidence type="ECO:0000313" key="2">
    <source>
        <dbReference type="EMBL" id="QMV71210.1"/>
    </source>
</evidence>
<keyword evidence="3" id="KW-1185">Reference proteome</keyword>
<dbReference type="PANTHER" id="PTHR37291:SF1">
    <property type="entry name" value="TYPE IV METHYL-DIRECTED RESTRICTION ENZYME ECOKMCRB SUBUNIT"/>
    <property type="match status" value="1"/>
</dbReference>
<dbReference type="InterPro" id="IPR027417">
    <property type="entry name" value="P-loop_NTPase"/>
</dbReference>
<dbReference type="EMBL" id="CP058555">
    <property type="protein sequence ID" value="QMV71210.1"/>
    <property type="molecule type" value="Genomic_DNA"/>
</dbReference>
<dbReference type="PANTHER" id="PTHR37291">
    <property type="entry name" value="5-METHYLCYTOSINE-SPECIFIC RESTRICTION ENZYME B"/>
    <property type="match status" value="1"/>
</dbReference>
<feature type="domain" description="ATPase dynein-related AAA" evidence="1">
    <location>
        <begin position="63"/>
        <end position="159"/>
    </location>
</feature>
<proteinExistence type="predicted"/>
<gene>
    <name evidence="2" type="ORF">HS960_14660</name>
</gene>
<name>A0A7G5EB35_9SPHI</name>
<sequence>MSYEDFVEGIKPRFHETDDGSKQLIYEVESGLFKIACAHAAYNTYLELHSSEERPASAELVSKFNSGVFQKAMANQDIQGKPVVLIIDEINRGNVSAIFGELITLIEESKRAGRDEALEVILPYSKQKFFVPSNLYLIGTMNTADRSVEALDTALRRRFAFVEMMPNAELLGDIIIENINLQHVLSRINNRIKVLLDKDHQIGHSYLINVQSRRDLTHAFNNCIVPLLKEYFYRDEEKIALVLGAGFVEIEKDSFSVDLFPDFDKIRKPQYKPKLNVLEVPEENIIDALNQLIG</sequence>
<dbReference type="Pfam" id="PF07728">
    <property type="entry name" value="AAA_5"/>
    <property type="match status" value="1"/>
</dbReference>
<dbReference type="GO" id="GO:0005524">
    <property type="term" value="F:ATP binding"/>
    <property type="evidence" value="ECO:0007669"/>
    <property type="project" value="InterPro"/>
</dbReference>
<reference evidence="2 3" key="1">
    <citation type="journal article" date="2020" name="G3 (Bethesda)">
        <title>CeMbio - The Caenorhabditis elegans Microbiome Resource.</title>
        <authorList>
            <person name="Dirksen P."/>
            <person name="Assie A."/>
            <person name="Zimmermann J."/>
            <person name="Zhang F."/>
            <person name="Tietje A.M."/>
            <person name="Marsh S.A."/>
            <person name="Felix M.A."/>
            <person name="Shapira M."/>
            <person name="Kaleta C."/>
            <person name="Schulenburg H."/>
            <person name="Samuel B."/>
        </authorList>
    </citation>
    <scope>NUCLEOTIDE SEQUENCE [LARGE SCALE GENOMIC DNA]</scope>
    <source>
        <strain evidence="2 3">BIGb0170</strain>
    </source>
</reference>
<dbReference type="Gene3D" id="3.40.50.300">
    <property type="entry name" value="P-loop containing nucleotide triphosphate hydrolases"/>
    <property type="match status" value="1"/>
</dbReference>
<organism evidence="2 3">
    <name type="scientific">Sphingobacterium paramultivorum</name>
    <dbReference type="NCBI Taxonomy" id="2886510"/>
    <lineage>
        <taxon>Bacteria</taxon>
        <taxon>Pseudomonadati</taxon>
        <taxon>Bacteroidota</taxon>
        <taxon>Sphingobacteriia</taxon>
        <taxon>Sphingobacteriales</taxon>
        <taxon>Sphingobacteriaceae</taxon>
        <taxon>Sphingobacterium</taxon>
    </lineage>
</organism>
<dbReference type="InterPro" id="IPR011704">
    <property type="entry name" value="ATPase_dyneun-rel_AAA"/>
</dbReference>
<dbReference type="GO" id="GO:0016887">
    <property type="term" value="F:ATP hydrolysis activity"/>
    <property type="evidence" value="ECO:0007669"/>
    <property type="project" value="InterPro"/>
</dbReference>
<evidence type="ECO:0000259" key="1">
    <source>
        <dbReference type="Pfam" id="PF07728"/>
    </source>
</evidence>
<evidence type="ECO:0000313" key="3">
    <source>
        <dbReference type="Proteomes" id="UP000515450"/>
    </source>
</evidence>
<dbReference type="AlphaFoldDB" id="A0A7G5EB35"/>